<sequence>MCLLSPNRLKRFPKSPLLHYRCDLSPLRECPDLFKSRLYLRKKSRVTLVYLRVEHTKKLNIPNGGCVQYKYLRFLKRSNNLVEENAASPVLNDEFIQVQDAEMEFSLLNFIHFQDVNK</sequence>
<evidence type="ECO:0000313" key="1">
    <source>
        <dbReference type="EMBL" id="GFT47101.1"/>
    </source>
</evidence>
<name>A0A8X6P4J5_NEPPI</name>
<dbReference type="AlphaFoldDB" id="A0A8X6P4J5"/>
<dbReference type="EMBL" id="BMAW01111267">
    <property type="protein sequence ID" value="GFT47101.1"/>
    <property type="molecule type" value="Genomic_DNA"/>
</dbReference>
<gene>
    <name evidence="1" type="ORF">NPIL_246951</name>
</gene>
<organism evidence="1 2">
    <name type="scientific">Nephila pilipes</name>
    <name type="common">Giant wood spider</name>
    <name type="synonym">Nephila maculata</name>
    <dbReference type="NCBI Taxonomy" id="299642"/>
    <lineage>
        <taxon>Eukaryota</taxon>
        <taxon>Metazoa</taxon>
        <taxon>Ecdysozoa</taxon>
        <taxon>Arthropoda</taxon>
        <taxon>Chelicerata</taxon>
        <taxon>Arachnida</taxon>
        <taxon>Araneae</taxon>
        <taxon>Araneomorphae</taxon>
        <taxon>Entelegynae</taxon>
        <taxon>Araneoidea</taxon>
        <taxon>Nephilidae</taxon>
        <taxon>Nephila</taxon>
    </lineage>
</organism>
<keyword evidence="2" id="KW-1185">Reference proteome</keyword>
<accession>A0A8X6P4J5</accession>
<protein>
    <submittedName>
        <fullName evidence="1">Uncharacterized protein</fullName>
    </submittedName>
</protein>
<proteinExistence type="predicted"/>
<dbReference type="Proteomes" id="UP000887013">
    <property type="component" value="Unassembled WGS sequence"/>
</dbReference>
<evidence type="ECO:0000313" key="2">
    <source>
        <dbReference type="Proteomes" id="UP000887013"/>
    </source>
</evidence>
<comment type="caution">
    <text evidence="1">The sequence shown here is derived from an EMBL/GenBank/DDBJ whole genome shotgun (WGS) entry which is preliminary data.</text>
</comment>
<reference evidence="1" key="1">
    <citation type="submission" date="2020-08" db="EMBL/GenBank/DDBJ databases">
        <title>Multicomponent nature underlies the extraordinary mechanical properties of spider dragline silk.</title>
        <authorList>
            <person name="Kono N."/>
            <person name="Nakamura H."/>
            <person name="Mori M."/>
            <person name="Yoshida Y."/>
            <person name="Ohtoshi R."/>
            <person name="Malay A.D."/>
            <person name="Moran D.A.P."/>
            <person name="Tomita M."/>
            <person name="Numata K."/>
            <person name="Arakawa K."/>
        </authorList>
    </citation>
    <scope>NUCLEOTIDE SEQUENCE</scope>
</reference>